<name>A0AAD9HQD6_9PEZI</name>
<dbReference type="Proteomes" id="UP001232148">
    <property type="component" value="Unassembled WGS sequence"/>
</dbReference>
<evidence type="ECO:0000256" key="1">
    <source>
        <dbReference type="SAM" id="MobiDB-lite"/>
    </source>
</evidence>
<feature type="compositionally biased region" description="Polar residues" evidence="1">
    <location>
        <begin position="144"/>
        <end position="164"/>
    </location>
</feature>
<gene>
    <name evidence="2" type="ORF">LX32DRAFT_691076</name>
</gene>
<accession>A0AAD9HQD6</accession>
<keyword evidence="3" id="KW-1185">Reference proteome</keyword>
<feature type="region of interest" description="Disordered" evidence="1">
    <location>
        <begin position="80"/>
        <end position="164"/>
    </location>
</feature>
<dbReference type="EMBL" id="MU842833">
    <property type="protein sequence ID" value="KAK2032169.1"/>
    <property type="molecule type" value="Genomic_DNA"/>
</dbReference>
<evidence type="ECO:0000313" key="2">
    <source>
        <dbReference type="EMBL" id="KAK2032169.1"/>
    </source>
</evidence>
<protein>
    <submittedName>
        <fullName evidence="2">Uncharacterized protein</fullName>
    </submittedName>
</protein>
<proteinExistence type="predicted"/>
<sequence>MPIGHPGGPRDCYQYVLIAAVRLNPGNEDIDRIRTFYAAGLDVVPQSVEEHSNGDRDIGAPEYTYHLYYILSQAHVKRLTPEQREEHRGLHMKRNKWSRQTGEVQQMPDDCMADISREEAGKGAAKPPKNPRPTKKPRLLFSLKTATATPNLPSSTNTASSGTF</sequence>
<dbReference type="AlphaFoldDB" id="A0AAD9HQD6"/>
<organism evidence="2 3">
    <name type="scientific">Colletotrichum zoysiae</name>
    <dbReference type="NCBI Taxonomy" id="1216348"/>
    <lineage>
        <taxon>Eukaryota</taxon>
        <taxon>Fungi</taxon>
        <taxon>Dikarya</taxon>
        <taxon>Ascomycota</taxon>
        <taxon>Pezizomycotina</taxon>
        <taxon>Sordariomycetes</taxon>
        <taxon>Hypocreomycetidae</taxon>
        <taxon>Glomerellales</taxon>
        <taxon>Glomerellaceae</taxon>
        <taxon>Colletotrichum</taxon>
        <taxon>Colletotrichum graminicola species complex</taxon>
    </lineage>
</organism>
<evidence type="ECO:0000313" key="3">
    <source>
        <dbReference type="Proteomes" id="UP001232148"/>
    </source>
</evidence>
<reference evidence="2" key="1">
    <citation type="submission" date="2021-06" db="EMBL/GenBank/DDBJ databases">
        <title>Comparative genomics, transcriptomics and evolutionary studies reveal genomic signatures of adaptation to plant cell wall in hemibiotrophic fungi.</title>
        <authorList>
            <consortium name="DOE Joint Genome Institute"/>
            <person name="Baroncelli R."/>
            <person name="Diaz J.F."/>
            <person name="Benocci T."/>
            <person name="Peng M."/>
            <person name="Battaglia E."/>
            <person name="Haridas S."/>
            <person name="Andreopoulos W."/>
            <person name="Labutti K."/>
            <person name="Pangilinan J."/>
            <person name="Floch G.L."/>
            <person name="Makela M.R."/>
            <person name="Henrissat B."/>
            <person name="Grigoriev I.V."/>
            <person name="Crouch J.A."/>
            <person name="De Vries R.P."/>
            <person name="Sukno S.A."/>
            <person name="Thon M.R."/>
        </authorList>
    </citation>
    <scope>NUCLEOTIDE SEQUENCE</scope>
    <source>
        <strain evidence="2">MAFF235873</strain>
    </source>
</reference>
<feature type="compositionally biased region" description="Basic and acidic residues" evidence="1">
    <location>
        <begin position="80"/>
        <end position="89"/>
    </location>
</feature>
<comment type="caution">
    <text evidence="2">The sequence shown here is derived from an EMBL/GenBank/DDBJ whole genome shotgun (WGS) entry which is preliminary data.</text>
</comment>